<dbReference type="PhylomeDB" id="A0A0A2IDP4"/>
<dbReference type="RefSeq" id="XP_016603516.1">
    <property type="nucleotide sequence ID" value="XM_016741506.1"/>
</dbReference>
<comment type="subcellular location">
    <subcellularLocation>
        <location evidence="1">Membrane</location>
        <topology evidence="1">Multi-pass membrane protein</topology>
    </subcellularLocation>
</comment>
<comment type="caution">
    <text evidence="6">The sequence shown here is derived from an EMBL/GenBank/DDBJ whole genome shotgun (WGS) entry which is preliminary data.</text>
</comment>
<feature type="transmembrane region" description="Helical" evidence="4">
    <location>
        <begin position="333"/>
        <end position="359"/>
    </location>
</feature>
<dbReference type="Proteomes" id="UP000030143">
    <property type="component" value="Unassembled WGS sequence"/>
</dbReference>
<feature type="transmembrane region" description="Helical" evidence="4">
    <location>
        <begin position="133"/>
        <end position="155"/>
    </location>
</feature>
<evidence type="ECO:0000256" key="2">
    <source>
        <dbReference type="ARBA" id="ARBA00006727"/>
    </source>
</evidence>
<feature type="transmembrane region" description="Helical" evidence="4">
    <location>
        <begin position="83"/>
        <end position="101"/>
    </location>
</feature>
<name>A0A0A2IDP4_PENEN</name>
<accession>A0A0A2IDP4</accession>
<protein>
    <submittedName>
        <fullName evidence="6">Major facilitator superfamily domain, general substrate transporter</fullName>
    </submittedName>
</protein>
<feature type="transmembrane region" description="Helical" evidence="4">
    <location>
        <begin position="278"/>
        <end position="300"/>
    </location>
</feature>
<feature type="transmembrane region" description="Helical" evidence="4">
    <location>
        <begin position="167"/>
        <end position="190"/>
    </location>
</feature>
<sequence length="430" mass="45845">MDDQHLTPLASKKLSDDTLNTSENDEKSICDSDRAPDGGLRAWLTTAGAACTFFAALGFANSFGIFEEYYLSHQLKDQSADKVAWIGSLSAFIQLATGAVGGPLFDRYGAWVIRPAAILYVFSLMMTSLCEKYWQFMLAQGVLLGVSMGLLQFPSMAAVMQYFDKNIAAALGAAVAGSSIGGVVIPIALSKMLNSTSLGFGWSVRIIAFVVTPLLAFSCLTVKARLPPRRTTFYIPSAFTKVDFCLLVSAMFFMFFGFFTPLFYIPTYAVSRGMDATLASYLLAILNAASTFGRVIPGVLADRFGRLNVLSLGGTITGIIIFCMNKAESNPALIVYSIAFGFWSGTIISGASAVLSILVPNPRVSGTYLGMALGVSSMAVLIGPPVNGALVNKYHGYFEVSMLSGTVCVLGGLLALVIKTQTPQGLMGRV</sequence>
<dbReference type="PANTHER" id="PTHR11360">
    <property type="entry name" value="MONOCARBOXYLATE TRANSPORTER"/>
    <property type="match status" value="1"/>
</dbReference>
<dbReference type="OrthoDB" id="6499973at2759"/>
<dbReference type="GeneID" id="27676925"/>
<evidence type="ECO:0000313" key="7">
    <source>
        <dbReference type="Proteomes" id="UP000030143"/>
    </source>
</evidence>
<gene>
    <name evidence="6" type="ORF">PEX2_042310</name>
</gene>
<dbReference type="InterPro" id="IPR011701">
    <property type="entry name" value="MFS"/>
</dbReference>
<feature type="transmembrane region" description="Helical" evidence="4">
    <location>
        <begin position="244"/>
        <end position="266"/>
    </location>
</feature>
<dbReference type="PANTHER" id="PTHR11360:SF319">
    <property type="entry name" value="MAJOR FACILITATOR SUPERFAMILY (MFS) PROFILE DOMAIN-CONTAINING PROTEIN"/>
    <property type="match status" value="1"/>
</dbReference>
<keyword evidence="7" id="KW-1185">Reference proteome</keyword>
<dbReference type="PROSITE" id="PS50850">
    <property type="entry name" value="MFS"/>
    <property type="match status" value="1"/>
</dbReference>
<dbReference type="GO" id="GO:0016020">
    <property type="term" value="C:membrane"/>
    <property type="evidence" value="ECO:0007669"/>
    <property type="project" value="UniProtKB-SubCell"/>
</dbReference>
<feature type="transmembrane region" description="Helical" evidence="4">
    <location>
        <begin position="307"/>
        <end position="327"/>
    </location>
</feature>
<dbReference type="InterPro" id="IPR036259">
    <property type="entry name" value="MFS_trans_sf"/>
</dbReference>
<evidence type="ECO:0000256" key="4">
    <source>
        <dbReference type="SAM" id="Phobius"/>
    </source>
</evidence>
<proteinExistence type="inferred from homology"/>
<evidence type="ECO:0000313" key="6">
    <source>
        <dbReference type="EMBL" id="KGO63031.1"/>
    </source>
</evidence>
<dbReference type="Gene3D" id="1.20.1250.20">
    <property type="entry name" value="MFS general substrate transporter like domains"/>
    <property type="match status" value="2"/>
</dbReference>
<keyword evidence="4" id="KW-0812">Transmembrane</keyword>
<keyword evidence="4" id="KW-0472">Membrane</keyword>
<dbReference type="SUPFAM" id="SSF103473">
    <property type="entry name" value="MFS general substrate transporter"/>
    <property type="match status" value="1"/>
</dbReference>
<dbReference type="InterPro" id="IPR020846">
    <property type="entry name" value="MFS_dom"/>
</dbReference>
<feature type="domain" description="Major facilitator superfamily (MFS) profile" evidence="5">
    <location>
        <begin position="243"/>
        <end position="430"/>
    </location>
</feature>
<keyword evidence="4" id="KW-1133">Transmembrane helix</keyword>
<dbReference type="Pfam" id="PF07690">
    <property type="entry name" value="MFS_1"/>
    <property type="match status" value="1"/>
</dbReference>
<reference evidence="6 7" key="1">
    <citation type="journal article" date="2015" name="Mol. Plant Microbe Interact.">
        <title>Genome, transcriptome, and functional analyses of Penicillium expansum provide new insights into secondary metabolism and pathogenicity.</title>
        <authorList>
            <person name="Ballester A.R."/>
            <person name="Marcet-Houben M."/>
            <person name="Levin E."/>
            <person name="Sela N."/>
            <person name="Selma-Lazaro C."/>
            <person name="Carmona L."/>
            <person name="Wisniewski M."/>
            <person name="Droby S."/>
            <person name="Gonzalez-Candelas L."/>
            <person name="Gabaldon T."/>
        </authorList>
    </citation>
    <scope>NUCLEOTIDE SEQUENCE [LARGE SCALE GENOMIC DNA]</scope>
    <source>
        <strain evidence="6 7">MD-8</strain>
    </source>
</reference>
<evidence type="ECO:0000256" key="3">
    <source>
        <dbReference type="SAM" id="MobiDB-lite"/>
    </source>
</evidence>
<dbReference type="VEuPathDB" id="FungiDB:PEXP_070600"/>
<dbReference type="InterPro" id="IPR050327">
    <property type="entry name" value="Proton-linked_MCT"/>
</dbReference>
<dbReference type="HOGENOM" id="CLU_001265_1_1_1"/>
<feature type="transmembrane region" description="Helical" evidence="4">
    <location>
        <begin position="202"/>
        <end position="223"/>
    </location>
</feature>
<organism evidence="6 7">
    <name type="scientific">Penicillium expansum</name>
    <name type="common">Blue mold rot fungus</name>
    <dbReference type="NCBI Taxonomy" id="27334"/>
    <lineage>
        <taxon>Eukaryota</taxon>
        <taxon>Fungi</taxon>
        <taxon>Dikarya</taxon>
        <taxon>Ascomycota</taxon>
        <taxon>Pezizomycotina</taxon>
        <taxon>Eurotiomycetes</taxon>
        <taxon>Eurotiomycetidae</taxon>
        <taxon>Eurotiales</taxon>
        <taxon>Aspergillaceae</taxon>
        <taxon>Penicillium</taxon>
    </lineage>
</organism>
<feature type="transmembrane region" description="Helical" evidence="4">
    <location>
        <begin position="396"/>
        <end position="418"/>
    </location>
</feature>
<dbReference type="AlphaFoldDB" id="A0A0A2IDP4"/>
<dbReference type="EMBL" id="JQFZ01000016">
    <property type="protein sequence ID" value="KGO63031.1"/>
    <property type="molecule type" value="Genomic_DNA"/>
</dbReference>
<evidence type="ECO:0000256" key="1">
    <source>
        <dbReference type="ARBA" id="ARBA00004141"/>
    </source>
</evidence>
<comment type="similarity">
    <text evidence="2">Belongs to the major facilitator superfamily. Monocarboxylate porter (TC 2.A.1.13) family.</text>
</comment>
<evidence type="ECO:0000259" key="5">
    <source>
        <dbReference type="PROSITE" id="PS50850"/>
    </source>
</evidence>
<feature type="region of interest" description="Disordered" evidence="3">
    <location>
        <begin position="1"/>
        <end position="31"/>
    </location>
</feature>
<feature type="transmembrane region" description="Helical" evidence="4">
    <location>
        <begin position="42"/>
        <end position="63"/>
    </location>
</feature>
<feature type="transmembrane region" description="Helical" evidence="4">
    <location>
        <begin position="366"/>
        <end position="384"/>
    </location>
</feature>
<dbReference type="GO" id="GO:0022857">
    <property type="term" value="F:transmembrane transporter activity"/>
    <property type="evidence" value="ECO:0007669"/>
    <property type="project" value="InterPro"/>
</dbReference>